<dbReference type="RefSeq" id="WP_116223015.1">
    <property type="nucleotide sequence ID" value="NZ_CP038197.1"/>
</dbReference>
<dbReference type="InterPro" id="IPR006448">
    <property type="entry name" value="Phage_term_ssu_P27"/>
</dbReference>
<sequence length="144" mass="16074">MRGAKPNIKTDLDALEDMPAPDWFSEDAKEEWRRILPMLAQRRILTEADLGTFENYCVAQGTVREMEREIRKLGHVQKIYGIDKDGNSRLISARKNPAVAIQSDAMTRARLLAAELGCTPVSRSRPTVEDSEGNDDLFTAGLLG</sequence>
<dbReference type="AlphaFoldDB" id="A0A3D9XKH3"/>
<protein>
    <submittedName>
        <fullName evidence="1">P27 family predicted phage terminase small subunit</fullName>
    </submittedName>
</protein>
<proteinExistence type="predicted"/>
<dbReference type="Pfam" id="PF05119">
    <property type="entry name" value="Terminase_4"/>
    <property type="match status" value="1"/>
</dbReference>
<dbReference type="NCBIfam" id="TIGR01558">
    <property type="entry name" value="sm_term_P27"/>
    <property type="match status" value="1"/>
</dbReference>
<gene>
    <name evidence="1" type="ORF">BDD41_4424</name>
</gene>
<dbReference type="EMBL" id="QTUJ01000004">
    <property type="protein sequence ID" value="REF67399.1"/>
    <property type="molecule type" value="Genomic_DNA"/>
</dbReference>
<accession>A0A3D9XKH3</accession>
<name>A0A3D9XKH3_PARVE</name>
<reference evidence="1 2" key="1">
    <citation type="submission" date="2018-08" db="EMBL/GenBank/DDBJ databases">
        <title>Genomic Encyclopedia of Archaeal and Bacterial Type Strains, Phase II (KMG-II): from individual species to whole genera.</title>
        <authorList>
            <person name="Goeker M."/>
        </authorList>
    </citation>
    <scope>NUCLEOTIDE SEQUENCE [LARGE SCALE GENOMIC DNA]</scope>
    <source>
        <strain evidence="1 2">DSM 17099</strain>
    </source>
</reference>
<organism evidence="1 2">
    <name type="scientific">Paracoccus versutus</name>
    <name type="common">Thiobacillus versutus</name>
    <dbReference type="NCBI Taxonomy" id="34007"/>
    <lineage>
        <taxon>Bacteria</taxon>
        <taxon>Pseudomonadati</taxon>
        <taxon>Pseudomonadota</taxon>
        <taxon>Alphaproteobacteria</taxon>
        <taxon>Rhodobacterales</taxon>
        <taxon>Paracoccaceae</taxon>
        <taxon>Paracoccus</taxon>
    </lineage>
</organism>
<comment type="caution">
    <text evidence="1">The sequence shown here is derived from an EMBL/GenBank/DDBJ whole genome shotgun (WGS) entry which is preliminary data.</text>
</comment>
<evidence type="ECO:0000313" key="2">
    <source>
        <dbReference type="Proteomes" id="UP000256941"/>
    </source>
</evidence>
<evidence type="ECO:0000313" key="1">
    <source>
        <dbReference type="EMBL" id="REF67399.1"/>
    </source>
</evidence>
<dbReference type="Proteomes" id="UP000256941">
    <property type="component" value="Unassembled WGS sequence"/>
</dbReference>